<dbReference type="SMART" id="SM00249">
    <property type="entry name" value="PHD"/>
    <property type="match status" value="1"/>
</dbReference>
<dbReference type="InterPro" id="IPR001965">
    <property type="entry name" value="Znf_PHD"/>
</dbReference>
<dbReference type="GO" id="GO:0000228">
    <property type="term" value="C:nuclear chromosome"/>
    <property type="evidence" value="ECO:0007669"/>
    <property type="project" value="TreeGrafter"/>
</dbReference>
<keyword evidence="3" id="KW-0862">Zinc</keyword>
<dbReference type="PROSITE" id="PS51050">
    <property type="entry name" value="ZF_CW"/>
    <property type="match status" value="1"/>
</dbReference>
<dbReference type="InterPro" id="IPR019787">
    <property type="entry name" value="Znf_PHD-finger"/>
</dbReference>
<sequence length="489" mass="54867">MMMVQSPVNVGLSPVPDHAKQEISSCVWIPGDVSWQIPTHQKNTDSSLCSGNLISSSQLSAEVNTSESSTPNVVYKRTVHKKVLPPNPNITENFTPNVVYKRRTIHKTVLPPNPNTSENPIPRVVYKRRTTHKKVSQPNSNSAATIVYKRKKVQTESKSGSVDRDELIEEPKSKIQKVNDSCSSSKSNVDLGSGFLKQQVDDVGECSSSGVVISETNSCFEFLKQHGVLERIISTRSRKPTCDEKNLSCLKSCKVCDRMKTTLKLVICDLCEESFHMSCCSPPVRKVPVGDWFCHSCSKKKLEKSKEASSRKLSEDYAGPITSMLRDAKPYISNVRVGEDFQVEVQDWSGPLTDQLNDYVEPTEISSLECASYLEWGSSKLSRLSPIGNWLQCRQVVDDVVGTVCGKWRRAPLFEVQTDNWECFCSVHWDPTHADCAVPQELDTEEVLKQLKYIELLRPRLSAKKWKLGVNKKSVQREHSGDPRSTQNS</sequence>
<organism evidence="7 8">
    <name type="scientific">Artemisia annua</name>
    <name type="common">Sweet wormwood</name>
    <dbReference type="NCBI Taxonomy" id="35608"/>
    <lineage>
        <taxon>Eukaryota</taxon>
        <taxon>Viridiplantae</taxon>
        <taxon>Streptophyta</taxon>
        <taxon>Embryophyta</taxon>
        <taxon>Tracheophyta</taxon>
        <taxon>Spermatophyta</taxon>
        <taxon>Magnoliopsida</taxon>
        <taxon>eudicotyledons</taxon>
        <taxon>Gunneridae</taxon>
        <taxon>Pentapetalae</taxon>
        <taxon>asterids</taxon>
        <taxon>campanulids</taxon>
        <taxon>Asterales</taxon>
        <taxon>Asteraceae</taxon>
        <taxon>Asteroideae</taxon>
        <taxon>Anthemideae</taxon>
        <taxon>Artemisiinae</taxon>
        <taxon>Artemisia</taxon>
    </lineage>
</organism>
<dbReference type="GO" id="GO:0003677">
    <property type="term" value="F:DNA binding"/>
    <property type="evidence" value="ECO:0007669"/>
    <property type="project" value="TreeGrafter"/>
</dbReference>
<dbReference type="InterPro" id="IPR019786">
    <property type="entry name" value="Zinc_finger_PHD-type_CS"/>
</dbReference>
<keyword evidence="2 4" id="KW-0863">Zinc-finger</keyword>
<dbReference type="FunFam" id="3.30.40.100:FF:000005">
    <property type="entry name" value="uncharacterized protein LOC106759733 isoform X4"/>
    <property type="match status" value="1"/>
</dbReference>
<dbReference type="GO" id="GO:0045740">
    <property type="term" value="P:positive regulation of DNA replication"/>
    <property type="evidence" value="ECO:0007669"/>
    <property type="project" value="TreeGrafter"/>
</dbReference>
<dbReference type="GO" id="GO:0031445">
    <property type="term" value="P:regulation of heterochromatin formation"/>
    <property type="evidence" value="ECO:0007669"/>
    <property type="project" value="TreeGrafter"/>
</dbReference>
<dbReference type="PANTHER" id="PTHR46510">
    <property type="entry name" value="BROMODOMAIN ADJACENT TO ZINC FINGER DOMAIN PROTEIN 1A"/>
    <property type="match status" value="1"/>
</dbReference>
<dbReference type="GO" id="GO:0006355">
    <property type="term" value="P:regulation of DNA-templated transcription"/>
    <property type="evidence" value="ECO:0007669"/>
    <property type="project" value="TreeGrafter"/>
</dbReference>
<dbReference type="SUPFAM" id="SSF57903">
    <property type="entry name" value="FYVE/PHD zinc finger"/>
    <property type="match status" value="1"/>
</dbReference>
<evidence type="ECO:0000256" key="2">
    <source>
        <dbReference type="ARBA" id="ARBA00022771"/>
    </source>
</evidence>
<protein>
    <submittedName>
        <fullName evidence="7">Zinc finger, CW-type</fullName>
    </submittedName>
</protein>
<dbReference type="Gene3D" id="3.30.40.100">
    <property type="match status" value="1"/>
</dbReference>
<dbReference type="Gene3D" id="3.30.40.10">
    <property type="entry name" value="Zinc/RING finger domain, C3HC4 (zinc finger)"/>
    <property type="match status" value="1"/>
</dbReference>
<evidence type="ECO:0000259" key="6">
    <source>
        <dbReference type="PROSITE" id="PS51050"/>
    </source>
</evidence>
<evidence type="ECO:0000256" key="4">
    <source>
        <dbReference type="PROSITE-ProRule" id="PRU00146"/>
    </source>
</evidence>
<name>A0A2U1Q7V2_ARTAN</name>
<dbReference type="PROSITE" id="PS01359">
    <property type="entry name" value="ZF_PHD_1"/>
    <property type="match status" value="1"/>
</dbReference>
<comment type="caution">
    <text evidence="7">The sequence shown here is derived from an EMBL/GenBank/DDBJ whole genome shotgun (WGS) entry which is preliminary data.</text>
</comment>
<dbReference type="PANTHER" id="PTHR46510:SF1">
    <property type="entry name" value="BROMODOMAIN ADJACENT TO ZINC FINGER DOMAIN PROTEIN 1A"/>
    <property type="match status" value="1"/>
</dbReference>
<reference evidence="7 8" key="1">
    <citation type="journal article" date="2018" name="Mol. Plant">
        <title>The genome of Artemisia annua provides insight into the evolution of Asteraceae family and artemisinin biosynthesis.</title>
        <authorList>
            <person name="Shen Q."/>
            <person name="Zhang L."/>
            <person name="Liao Z."/>
            <person name="Wang S."/>
            <person name="Yan T."/>
            <person name="Shi P."/>
            <person name="Liu M."/>
            <person name="Fu X."/>
            <person name="Pan Q."/>
            <person name="Wang Y."/>
            <person name="Lv Z."/>
            <person name="Lu X."/>
            <person name="Zhang F."/>
            <person name="Jiang W."/>
            <person name="Ma Y."/>
            <person name="Chen M."/>
            <person name="Hao X."/>
            <person name="Li L."/>
            <person name="Tang Y."/>
            <person name="Lv G."/>
            <person name="Zhou Y."/>
            <person name="Sun X."/>
            <person name="Brodelius P.E."/>
            <person name="Rose J.K.C."/>
            <person name="Tang K."/>
        </authorList>
    </citation>
    <scope>NUCLEOTIDE SEQUENCE [LARGE SCALE GENOMIC DNA]</scope>
    <source>
        <strain evidence="8">cv. Huhao1</strain>
        <tissue evidence="7">Leaf</tissue>
    </source>
</reference>
<dbReference type="PROSITE" id="PS50016">
    <property type="entry name" value="ZF_PHD_2"/>
    <property type="match status" value="1"/>
</dbReference>
<accession>A0A2U1Q7V2</accession>
<keyword evidence="8" id="KW-1185">Reference proteome</keyword>
<feature type="domain" description="CW-type" evidence="6">
    <location>
        <begin position="384"/>
        <end position="444"/>
    </location>
</feature>
<dbReference type="Pfam" id="PF00628">
    <property type="entry name" value="PHD"/>
    <property type="match status" value="1"/>
</dbReference>
<dbReference type="GO" id="GO:0008270">
    <property type="term" value="F:zinc ion binding"/>
    <property type="evidence" value="ECO:0007669"/>
    <property type="project" value="UniProtKB-KW"/>
</dbReference>
<dbReference type="EMBL" id="PKPP01000337">
    <property type="protein sequence ID" value="PWA94089.1"/>
    <property type="molecule type" value="Genomic_DNA"/>
</dbReference>
<gene>
    <name evidence="7" type="ORF">CTI12_AA063120</name>
</gene>
<feature type="domain" description="PHD-type" evidence="5">
    <location>
        <begin position="250"/>
        <end position="300"/>
    </location>
</feature>
<keyword evidence="1" id="KW-0479">Metal-binding</keyword>
<evidence type="ECO:0000313" key="7">
    <source>
        <dbReference type="EMBL" id="PWA94089.1"/>
    </source>
</evidence>
<dbReference type="InterPro" id="IPR047171">
    <property type="entry name" value="BAZ1A"/>
</dbReference>
<evidence type="ECO:0000259" key="5">
    <source>
        <dbReference type="PROSITE" id="PS50016"/>
    </source>
</evidence>
<dbReference type="GO" id="GO:0008623">
    <property type="term" value="C:CHRAC"/>
    <property type="evidence" value="ECO:0007669"/>
    <property type="project" value="TreeGrafter"/>
</dbReference>
<dbReference type="Proteomes" id="UP000245207">
    <property type="component" value="Unassembled WGS sequence"/>
</dbReference>
<evidence type="ECO:0000313" key="8">
    <source>
        <dbReference type="Proteomes" id="UP000245207"/>
    </source>
</evidence>
<dbReference type="OrthoDB" id="787137at2759"/>
<dbReference type="InterPro" id="IPR011124">
    <property type="entry name" value="Znf_CW"/>
</dbReference>
<dbReference type="InterPro" id="IPR011011">
    <property type="entry name" value="Znf_FYVE_PHD"/>
</dbReference>
<dbReference type="GO" id="GO:0006338">
    <property type="term" value="P:chromatin remodeling"/>
    <property type="evidence" value="ECO:0007669"/>
    <property type="project" value="InterPro"/>
</dbReference>
<dbReference type="InterPro" id="IPR013083">
    <property type="entry name" value="Znf_RING/FYVE/PHD"/>
</dbReference>
<dbReference type="AlphaFoldDB" id="A0A2U1Q7V2"/>
<proteinExistence type="predicted"/>
<evidence type="ECO:0000256" key="3">
    <source>
        <dbReference type="ARBA" id="ARBA00022833"/>
    </source>
</evidence>
<evidence type="ECO:0000256" key="1">
    <source>
        <dbReference type="ARBA" id="ARBA00022723"/>
    </source>
</evidence>